<name>A0A6J7MXK1_9ZZZZ</name>
<reference evidence="1" key="1">
    <citation type="submission" date="2020-05" db="EMBL/GenBank/DDBJ databases">
        <authorList>
            <person name="Chiriac C."/>
            <person name="Salcher M."/>
            <person name="Ghai R."/>
            <person name="Kavagutti S V."/>
        </authorList>
    </citation>
    <scope>NUCLEOTIDE SEQUENCE</scope>
</reference>
<evidence type="ECO:0000313" key="1">
    <source>
        <dbReference type="EMBL" id="CAB4983109.1"/>
    </source>
</evidence>
<protein>
    <submittedName>
        <fullName evidence="1">Unannotated protein</fullName>
    </submittedName>
</protein>
<gene>
    <name evidence="1" type="ORF">UFOPK3957_00578</name>
</gene>
<organism evidence="1">
    <name type="scientific">freshwater metagenome</name>
    <dbReference type="NCBI Taxonomy" id="449393"/>
    <lineage>
        <taxon>unclassified sequences</taxon>
        <taxon>metagenomes</taxon>
        <taxon>ecological metagenomes</taxon>
    </lineage>
</organism>
<proteinExistence type="predicted"/>
<dbReference type="AlphaFoldDB" id="A0A6J7MXK1"/>
<dbReference type="EMBL" id="CAFBOM010000075">
    <property type="protein sequence ID" value="CAB4983109.1"/>
    <property type="molecule type" value="Genomic_DNA"/>
</dbReference>
<sequence length="44" mass="4528">MVLGPAPTGIVATTEFVAVSITETVFEPLFATYMRVPDGLSAGA</sequence>
<accession>A0A6J7MXK1</accession>